<proteinExistence type="predicted"/>
<gene>
    <name evidence="1" type="ORF">HORIV_59460</name>
</gene>
<evidence type="ECO:0000313" key="2">
    <source>
        <dbReference type="Proteomes" id="UP000289555"/>
    </source>
</evidence>
<keyword evidence="2" id="KW-1185">Reference proteome</keyword>
<accession>A0ABM7GS22</accession>
<organism evidence="1 2">
    <name type="scientific">Vreelandella olivaria</name>
    <dbReference type="NCBI Taxonomy" id="390919"/>
    <lineage>
        <taxon>Bacteria</taxon>
        <taxon>Pseudomonadati</taxon>
        <taxon>Pseudomonadota</taxon>
        <taxon>Gammaproteobacteria</taxon>
        <taxon>Oceanospirillales</taxon>
        <taxon>Halomonadaceae</taxon>
        <taxon>Vreelandella</taxon>
    </lineage>
</organism>
<reference evidence="2" key="1">
    <citation type="journal article" date="2019" name="Microbiol. Resour. Announc.">
        <title>Complete Genome Sequence of Halomonas olivaria, a Moderately Halophilic Bacterium Isolated from Olive Processing Effluents, Obtained by Nanopore Sequencing.</title>
        <authorList>
            <person name="Nagata S."/>
            <person name="Ii K.M."/>
            <person name="Tsukimi T."/>
            <person name="Miura M.C."/>
            <person name="Galipon J."/>
            <person name="Arakawa K."/>
        </authorList>
    </citation>
    <scope>NUCLEOTIDE SEQUENCE [LARGE SCALE GENOMIC DNA]</scope>
    <source>
        <strain evidence="2">TYRC17</strain>
    </source>
</reference>
<name>A0ABM7GS22_9GAMM</name>
<protein>
    <submittedName>
        <fullName evidence="1">Uncharacterized protein</fullName>
    </submittedName>
</protein>
<dbReference type="Proteomes" id="UP000289555">
    <property type="component" value="Chromosome"/>
</dbReference>
<sequence length="68" mass="7500">MYFTAAKAFTKTPSKTVNGGSNMGLLTLPIHQADYLQGIAVLQRNGELAFQLSRNWQLALWAVCMKAI</sequence>
<evidence type="ECO:0000313" key="1">
    <source>
        <dbReference type="EMBL" id="BBI53525.1"/>
    </source>
</evidence>
<dbReference type="EMBL" id="AP019416">
    <property type="protein sequence ID" value="BBI53525.1"/>
    <property type="molecule type" value="Genomic_DNA"/>
</dbReference>